<dbReference type="RefSeq" id="WP_343922699.1">
    <property type="nucleotide sequence ID" value="NZ_BAAAKW010000008.1"/>
</dbReference>
<gene>
    <name evidence="2" type="ORF">GCM10009655_03890</name>
</gene>
<feature type="domain" description="RNB" evidence="1">
    <location>
        <begin position="58"/>
        <end position="375"/>
    </location>
</feature>
<evidence type="ECO:0000259" key="1">
    <source>
        <dbReference type="SMART" id="SM00955"/>
    </source>
</evidence>
<proteinExistence type="predicted"/>
<dbReference type="InterPro" id="IPR001900">
    <property type="entry name" value="RNase_II/R"/>
</dbReference>
<dbReference type="Pfam" id="PF00773">
    <property type="entry name" value="RNB"/>
    <property type="match status" value="1"/>
</dbReference>
<dbReference type="EMBL" id="BAAAKW010000008">
    <property type="protein sequence ID" value="GAA1207901.1"/>
    <property type="molecule type" value="Genomic_DNA"/>
</dbReference>
<evidence type="ECO:0000313" key="3">
    <source>
        <dbReference type="Proteomes" id="UP001500943"/>
    </source>
</evidence>
<dbReference type="Proteomes" id="UP001500943">
    <property type="component" value="Unassembled WGS sequence"/>
</dbReference>
<dbReference type="SUPFAM" id="SSF50249">
    <property type="entry name" value="Nucleic acid-binding proteins"/>
    <property type="match status" value="1"/>
</dbReference>
<comment type="caution">
    <text evidence="2">The sequence shown here is derived from an EMBL/GenBank/DDBJ whole genome shotgun (WGS) entry which is preliminary data.</text>
</comment>
<name>A0ABP4G7Y9_9MICO</name>
<protein>
    <submittedName>
        <fullName evidence="2">RNB domain-containing ribonuclease</fullName>
    </submittedName>
</protein>
<reference evidence="3" key="1">
    <citation type="journal article" date="2019" name="Int. J. Syst. Evol. Microbiol.">
        <title>The Global Catalogue of Microorganisms (GCM) 10K type strain sequencing project: providing services to taxonomists for standard genome sequencing and annotation.</title>
        <authorList>
            <consortium name="The Broad Institute Genomics Platform"/>
            <consortium name="The Broad Institute Genome Sequencing Center for Infectious Disease"/>
            <person name="Wu L."/>
            <person name="Ma J."/>
        </authorList>
    </citation>
    <scope>NUCLEOTIDE SEQUENCE [LARGE SCALE GENOMIC DNA]</scope>
    <source>
        <strain evidence="3">JCM 12762</strain>
    </source>
</reference>
<dbReference type="PANTHER" id="PTHR23355">
    <property type="entry name" value="RIBONUCLEASE"/>
    <property type="match status" value="1"/>
</dbReference>
<dbReference type="InterPro" id="IPR050180">
    <property type="entry name" value="RNR_Ribonuclease"/>
</dbReference>
<sequence length="478" mass="51595">MAHGEVRLVVPHVRPLDTDDELAAALVQVRVDLKLPTAFSAEVEEAADAAVAAYEPPELDLTDIPFSTIDPVGATDLDQALYLERTGETLRVMYAIAEVPAFVWPGSAVDAEARKRGQTLYAPDGRVPLHPTVISEDAASLLAGATRPAFVWTFDLDATGAVTATTLVRAQVRNRRQYDYVEVQDLLDKELADESLSLLPEFGRLRAELERQRGGASLNRPDEEVVLVDGTYVLERRSPLPVEQYNAHVSLMTGMEAARIMLEGNVGILRTMPAPDPETLADFRRQVASLGCPWPENQNYGEYLRALDHSDPRALAAIHAATSLFRGAGYTVFDGEHPDETIQAAVAAPYAHATAPLRRLVDRFVLVACEAIISGRGVPKWVREALPELPKIMARTGSVASQLERASVNAIEAALLSARVGDEFDATVVSERADGGVIQIADPVITARIEGKVTAGSSVRARLVAAEIATGTVEFVLA</sequence>
<organism evidence="2 3">
    <name type="scientific">Rhodoglobus aureus</name>
    <dbReference type="NCBI Taxonomy" id="191497"/>
    <lineage>
        <taxon>Bacteria</taxon>
        <taxon>Bacillati</taxon>
        <taxon>Actinomycetota</taxon>
        <taxon>Actinomycetes</taxon>
        <taxon>Micrococcales</taxon>
        <taxon>Microbacteriaceae</taxon>
        <taxon>Rhodoglobus</taxon>
    </lineage>
</organism>
<dbReference type="InterPro" id="IPR012340">
    <property type="entry name" value="NA-bd_OB-fold"/>
</dbReference>
<accession>A0ABP4G7Y9</accession>
<dbReference type="InterPro" id="IPR040596">
    <property type="entry name" value="RNase_II_C_S1"/>
</dbReference>
<evidence type="ECO:0000313" key="2">
    <source>
        <dbReference type="EMBL" id="GAA1207901.1"/>
    </source>
</evidence>
<dbReference type="SMART" id="SM00955">
    <property type="entry name" value="RNB"/>
    <property type="match status" value="1"/>
</dbReference>
<dbReference type="PANTHER" id="PTHR23355:SF37">
    <property type="entry name" value="EXORIBONUCLEASE 2"/>
    <property type="match status" value="1"/>
</dbReference>
<dbReference type="Pfam" id="PF18614">
    <property type="entry name" value="RNase_II_C_S1"/>
    <property type="match status" value="1"/>
</dbReference>
<keyword evidence="3" id="KW-1185">Reference proteome</keyword>